<feature type="signal peptide" evidence="1">
    <location>
        <begin position="1"/>
        <end position="36"/>
    </location>
</feature>
<keyword evidence="1" id="KW-0732">Signal</keyword>
<name>A6VSJ1_MARMS</name>
<dbReference type="InterPro" id="IPR010642">
    <property type="entry name" value="Invasion_prot_B"/>
</dbReference>
<evidence type="ECO:0000256" key="1">
    <source>
        <dbReference type="SAM" id="SignalP"/>
    </source>
</evidence>
<feature type="chain" id="PRO_5002704224" evidence="1">
    <location>
        <begin position="37"/>
        <end position="209"/>
    </location>
</feature>
<accession>A6VSJ1</accession>
<dbReference type="STRING" id="400668.Mmwyl1_0483"/>
<dbReference type="eggNOG" id="COG5342">
    <property type="taxonomic scope" value="Bacteria"/>
</dbReference>
<sequence length="209" mass="22226">MSMDIMTKVKESVTPFNLAMALCAATMAFATPIALAADSVKSATISNEPLETTATYGNWVLHCVQLPSSSNGKDDQEGGTNCEIVQSAQVQGQSRPVMQMAIGCLPGQKDFTVTTVLPTNVSIPGRVHVVMNSEANEQEKKTDGFDLTLTRCLPSGCVAVTKLDSKMRAQMSAGMTGQLQFISANGQEIGIPLSWMGFTQAMKALDKKG</sequence>
<dbReference type="HOGENOM" id="CLU_1314193_0_0_6"/>
<dbReference type="OrthoDB" id="7269060at2"/>
<dbReference type="InterPro" id="IPR038696">
    <property type="entry name" value="IalB_sf"/>
</dbReference>
<dbReference type="Pfam" id="PF06776">
    <property type="entry name" value="IalB"/>
    <property type="match status" value="1"/>
</dbReference>
<dbReference type="KEGG" id="mmw:Mmwyl1_0483"/>
<evidence type="ECO:0000313" key="2">
    <source>
        <dbReference type="EMBL" id="ABR69420.1"/>
    </source>
</evidence>
<dbReference type="Gene3D" id="2.60.40.1880">
    <property type="entry name" value="Invasion associated locus B (IalB) protein"/>
    <property type="match status" value="1"/>
</dbReference>
<proteinExistence type="predicted"/>
<gene>
    <name evidence="2" type="ordered locus">Mmwyl1_0483</name>
</gene>
<reference evidence="2" key="1">
    <citation type="submission" date="2007-06" db="EMBL/GenBank/DDBJ databases">
        <title>Complete sequence of Marinomonas sp. MWYL1.</title>
        <authorList>
            <consortium name="US DOE Joint Genome Institute"/>
            <person name="Copeland A."/>
            <person name="Lucas S."/>
            <person name="Lapidus A."/>
            <person name="Barry K."/>
            <person name="Glavina del Rio T."/>
            <person name="Dalin E."/>
            <person name="Tice H."/>
            <person name="Pitluck S."/>
            <person name="Kiss H."/>
            <person name="Brettin T."/>
            <person name="Bruce D."/>
            <person name="Detter J.C."/>
            <person name="Han C."/>
            <person name="Schmutz J."/>
            <person name="Larimer F."/>
            <person name="Land M."/>
            <person name="Hauser L."/>
            <person name="Kyrpides N."/>
            <person name="Kim E."/>
            <person name="Johnston A.W.B."/>
            <person name="Todd J.D."/>
            <person name="Rogers R."/>
            <person name="Wexler M."/>
            <person name="Bond P.L."/>
            <person name="Li Y."/>
            <person name="Richardson P."/>
        </authorList>
    </citation>
    <scope>NUCLEOTIDE SEQUENCE [LARGE SCALE GENOMIC DNA]</scope>
    <source>
        <strain evidence="2">MWYL1</strain>
    </source>
</reference>
<organism evidence="2">
    <name type="scientific">Marinomonas sp. (strain MWYL1)</name>
    <dbReference type="NCBI Taxonomy" id="400668"/>
    <lineage>
        <taxon>Bacteria</taxon>
        <taxon>Pseudomonadati</taxon>
        <taxon>Pseudomonadota</taxon>
        <taxon>Gammaproteobacteria</taxon>
        <taxon>Oceanospirillales</taxon>
        <taxon>Oceanospirillaceae</taxon>
        <taxon>Marinomonas</taxon>
    </lineage>
</organism>
<dbReference type="AlphaFoldDB" id="A6VSJ1"/>
<dbReference type="EMBL" id="CP000749">
    <property type="protein sequence ID" value="ABR69420.1"/>
    <property type="molecule type" value="Genomic_DNA"/>
</dbReference>
<protein>
    <submittedName>
        <fullName evidence="2">Invasion associated locus B family protein</fullName>
    </submittedName>
</protein>